<dbReference type="STRING" id="51670.SAMN04488557_2324"/>
<dbReference type="Pfam" id="PF22482">
    <property type="entry name" value="AsnC_trans_reg_3"/>
    <property type="match status" value="2"/>
</dbReference>
<proteinExistence type="predicted"/>
<keyword evidence="3" id="KW-0804">Transcription</keyword>
<dbReference type="PRINTS" id="PR00033">
    <property type="entry name" value="HTHASNC"/>
</dbReference>
<dbReference type="Gene3D" id="1.10.10.10">
    <property type="entry name" value="Winged helix-like DNA-binding domain superfamily/Winged helix DNA-binding domain"/>
    <property type="match status" value="2"/>
</dbReference>
<protein>
    <submittedName>
        <fullName evidence="5">DNA-binding transcriptional regulator, Lrp family</fullName>
    </submittedName>
</protein>
<accession>A0A1I7NIF2</accession>
<feature type="domain" description="HTH asnC-type" evidence="4">
    <location>
        <begin position="179"/>
        <end position="247"/>
    </location>
</feature>
<dbReference type="SUPFAM" id="SSF46785">
    <property type="entry name" value="Winged helix' DNA-binding domain"/>
    <property type="match status" value="2"/>
</dbReference>
<dbReference type="PANTHER" id="PTHR43413">
    <property type="entry name" value="TRANSCRIPTIONAL REGULATOR, ASNC FAMILY"/>
    <property type="match status" value="1"/>
</dbReference>
<dbReference type="GO" id="GO:0043565">
    <property type="term" value="F:sequence-specific DNA binding"/>
    <property type="evidence" value="ECO:0007669"/>
    <property type="project" value="InterPro"/>
</dbReference>
<dbReference type="RefSeq" id="WP_092867818.1">
    <property type="nucleotide sequence ID" value="NZ_FPCH01000002.1"/>
</dbReference>
<reference evidence="6" key="1">
    <citation type="submission" date="2016-10" db="EMBL/GenBank/DDBJ databases">
        <authorList>
            <person name="Varghese N."/>
            <person name="Submissions S."/>
        </authorList>
    </citation>
    <scope>NUCLEOTIDE SEQUENCE [LARGE SCALE GENOMIC DNA]</scope>
    <source>
        <strain evidence="6">DSM 1565</strain>
    </source>
</reference>
<evidence type="ECO:0000313" key="6">
    <source>
        <dbReference type="Proteomes" id="UP000199423"/>
    </source>
</evidence>
<evidence type="ECO:0000256" key="2">
    <source>
        <dbReference type="ARBA" id="ARBA00023125"/>
    </source>
</evidence>
<keyword evidence="2 5" id="KW-0238">DNA-binding</keyword>
<dbReference type="Pfam" id="PF13404">
    <property type="entry name" value="HTH_AsnC-type"/>
    <property type="match status" value="2"/>
</dbReference>
<dbReference type="InterPro" id="IPR011008">
    <property type="entry name" value="Dimeric_a/b-barrel"/>
</dbReference>
<dbReference type="SUPFAM" id="SSF54909">
    <property type="entry name" value="Dimeric alpha+beta barrel"/>
    <property type="match status" value="2"/>
</dbReference>
<feature type="domain" description="HTH asnC-type" evidence="4">
    <location>
        <begin position="17"/>
        <end position="77"/>
    </location>
</feature>
<dbReference type="PROSITE" id="PS50956">
    <property type="entry name" value="HTH_ASNC_2"/>
    <property type="match status" value="2"/>
</dbReference>
<dbReference type="InterPro" id="IPR054609">
    <property type="entry name" value="PF0864-like_C"/>
</dbReference>
<dbReference type="Gene3D" id="3.30.70.920">
    <property type="match status" value="2"/>
</dbReference>
<evidence type="ECO:0000313" key="5">
    <source>
        <dbReference type="EMBL" id="SFV34438.1"/>
    </source>
</evidence>
<dbReference type="InterPro" id="IPR019888">
    <property type="entry name" value="Tscrpt_reg_AsnC-like"/>
</dbReference>
<dbReference type="SMART" id="SM00344">
    <property type="entry name" value="HTH_ASNC"/>
    <property type="match status" value="2"/>
</dbReference>
<keyword evidence="6" id="KW-1185">Reference proteome</keyword>
<sequence length="338" mass="37444">MKRTMTTPDYLRLVASLDNLDRSIVSLLQADGRMPFSRIAREVGVTEKTARTRVLDLIEQRVMQITAVTDPSVLGYGSAALLCMTNRPDRPASEIARQLQNIPSIDYVVVSASHFSLFAEVLCRDRAALQATIENEVGKIDGIQTIEIVPYLSLHYQLAHFAAAQNKAPSETGVRPREIDGMDVRIIRSLSEDGRKPFLQVAEELGVSEGQVRLRFKNLSDTGTVSVIALINPMSLEFRSMAWVGINVAAGHSVKDVADALARLANTTYIVICAGRYDILTEFICQTDRELLDVIDQSVRSLQGVARLEVSIYSNLFYKRLSTIRDEAISDQQERAGA</sequence>
<evidence type="ECO:0000256" key="1">
    <source>
        <dbReference type="ARBA" id="ARBA00023015"/>
    </source>
</evidence>
<gene>
    <name evidence="5" type="ORF">SAMN04488557_2324</name>
</gene>
<dbReference type="OrthoDB" id="7929329at2"/>
<dbReference type="EMBL" id="FPCH01000002">
    <property type="protein sequence ID" value="SFV34438.1"/>
    <property type="molecule type" value="Genomic_DNA"/>
</dbReference>
<dbReference type="InterPro" id="IPR036390">
    <property type="entry name" value="WH_DNA-bd_sf"/>
</dbReference>
<evidence type="ECO:0000256" key="3">
    <source>
        <dbReference type="ARBA" id="ARBA00023163"/>
    </source>
</evidence>
<dbReference type="InterPro" id="IPR000485">
    <property type="entry name" value="AsnC-type_HTH_dom"/>
</dbReference>
<dbReference type="InterPro" id="IPR050684">
    <property type="entry name" value="HTH-Siroheme_Decarb"/>
</dbReference>
<dbReference type="Proteomes" id="UP000199423">
    <property type="component" value="Unassembled WGS sequence"/>
</dbReference>
<name>A0A1I7NIF2_9HYPH</name>
<keyword evidence="1" id="KW-0805">Transcription regulation</keyword>
<organism evidence="5 6">
    <name type="scientific">Hyphomicrobium facile</name>
    <dbReference type="NCBI Taxonomy" id="51670"/>
    <lineage>
        <taxon>Bacteria</taxon>
        <taxon>Pseudomonadati</taxon>
        <taxon>Pseudomonadota</taxon>
        <taxon>Alphaproteobacteria</taxon>
        <taxon>Hyphomicrobiales</taxon>
        <taxon>Hyphomicrobiaceae</taxon>
        <taxon>Hyphomicrobium</taxon>
    </lineage>
</organism>
<evidence type="ECO:0000259" key="4">
    <source>
        <dbReference type="PROSITE" id="PS50956"/>
    </source>
</evidence>
<dbReference type="PANTHER" id="PTHR43413:SF6">
    <property type="entry name" value="REGULATORY PROTEIN ASNC"/>
    <property type="match status" value="1"/>
</dbReference>
<dbReference type="AlphaFoldDB" id="A0A1I7NIF2"/>
<dbReference type="InterPro" id="IPR036388">
    <property type="entry name" value="WH-like_DNA-bd_sf"/>
</dbReference>